<evidence type="ECO:0000313" key="1">
    <source>
        <dbReference type="EMBL" id="TCW25847.1"/>
    </source>
</evidence>
<dbReference type="AlphaFoldDB" id="A0A4R3ZYL3"/>
<dbReference type="RefSeq" id="WP_131885170.1">
    <property type="nucleotide sequence ID" value="NZ_CP143053.1"/>
</dbReference>
<sequence length="103" mass="10781">MPDHIPPGAPAAGSTDIVPDLLVTFANTVEFESRAIGALSDLDGVATVEASVPGAQLINGCIGFRQTVEPLIHQISDELSQLYLDIHGALAASWVRGAFDRAN</sequence>
<comment type="caution">
    <text evidence="1">The sequence shown here is derived from an EMBL/GenBank/DDBJ whole genome shotgun (WGS) entry which is preliminary data.</text>
</comment>
<protein>
    <submittedName>
        <fullName evidence="1">Uncharacterized protein</fullName>
    </submittedName>
</protein>
<reference evidence="1 2" key="1">
    <citation type="submission" date="2019-03" db="EMBL/GenBank/DDBJ databases">
        <title>Root nodule microbial communities of legume samples collected from USA, Mexico and Botswana.</title>
        <authorList>
            <person name="Hirsch A."/>
        </authorList>
    </citation>
    <scope>NUCLEOTIDE SEQUENCE [LARGE SCALE GENOMIC DNA]</scope>
    <source>
        <strain evidence="1 2">55</strain>
    </source>
</reference>
<dbReference type="Proteomes" id="UP000295805">
    <property type="component" value="Unassembled WGS sequence"/>
</dbReference>
<proteinExistence type="predicted"/>
<gene>
    <name evidence="1" type="ORF">EDD19_103195</name>
</gene>
<accession>A0A4R3ZYL3</accession>
<dbReference type="EMBL" id="SMCX01000003">
    <property type="protein sequence ID" value="TCW25847.1"/>
    <property type="molecule type" value="Genomic_DNA"/>
</dbReference>
<organism evidence="1 2">
    <name type="scientific">Dietzia cinnamea</name>
    <dbReference type="NCBI Taxonomy" id="321318"/>
    <lineage>
        <taxon>Bacteria</taxon>
        <taxon>Bacillati</taxon>
        <taxon>Actinomycetota</taxon>
        <taxon>Actinomycetes</taxon>
        <taxon>Mycobacteriales</taxon>
        <taxon>Dietziaceae</taxon>
        <taxon>Dietzia</taxon>
    </lineage>
</organism>
<evidence type="ECO:0000313" key="2">
    <source>
        <dbReference type="Proteomes" id="UP000295805"/>
    </source>
</evidence>
<name>A0A4R3ZYL3_9ACTN</name>
<dbReference type="GeneID" id="89532047"/>